<dbReference type="OrthoDB" id="5373103at2"/>
<proteinExistence type="predicted"/>
<reference evidence="3 4" key="1">
    <citation type="submission" date="2014-06" db="EMBL/GenBank/DDBJ databases">
        <title>Helicobacter pullorum isolates in fresh chicken meat - phenotypic and genotypic features.</title>
        <authorList>
            <person name="Borges V."/>
            <person name="Santos A."/>
            <person name="Correia C.B."/>
            <person name="Saraiva M."/>
            <person name="Menard A."/>
            <person name="Vieira L."/>
            <person name="Sampaio D.A."/>
            <person name="Gomes J.P."/>
            <person name="Oleastro M."/>
        </authorList>
    </citation>
    <scope>NUCLEOTIDE SEQUENCE [LARGE SCALE GENOMIC DNA]</scope>
    <source>
        <strain evidence="2 4">229334/12</strain>
        <strain evidence="1 3">229336/12</strain>
    </source>
</reference>
<dbReference type="AlphaFoldDB" id="A0A0N1E7U0"/>
<name>A0A0N1E7U0_9HELI</name>
<comment type="caution">
    <text evidence="2">The sequence shown here is derived from an EMBL/GenBank/DDBJ whole genome shotgun (WGS) entry which is preliminary data.</text>
</comment>
<evidence type="ECO:0000313" key="4">
    <source>
        <dbReference type="Proteomes" id="UP000037997"/>
    </source>
</evidence>
<dbReference type="PATRIC" id="fig|35818.10.peg.1584"/>
<protein>
    <recommendedName>
        <fullName evidence="5">Lipoprotein</fullName>
    </recommendedName>
</protein>
<organism evidence="2 4">
    <name type="scientific">Helicobacter pullorum</name>
    <dbReference type="NCBI Taxonomy" id="35818"/>
    <lineage>
        <taxon>Bacteria</taxon>
        <taxon>Pseudomonadati</taxon>
        <taxon>Campylobacterota</taxon>
        <taxon>Epsilonproteobacteria</taxon>
        <taxon>Campylobacterales</taxon>
        <taxon>Helicobacteraceae</taxon>
        <taxon>Helicobacter</taxon>
    </lineage>
</organism>
<dbReference type="EMBL" id="JNOC01000016">
    <property type="protein sequence ID" value="KPH56291.1"/>
    <property type="molecule type" value="Genomic_DNA"/>
</dbReference>
<dbReference type="Proteomes" id="UP000037800">
    <property type="component" value="Unassembled WGS sequence"/>
</dbReference>
<dbReference type="STRING" id="35818.HPU229336_08030"/>
<evidence type="ECO:0008006" key="5">
    <source>
        <dbReference type="Google" id="ProtNLM"/>
    </source>
</evidence>
<dbReference type="PROSITE" id="PS51257">
    <property type="entry name" value="PROKAR_LIPOPROTEIN"/>
    <property type="match status" value="1"/>
</dbReference>
<gene>
    <name evidence="2" type="ORF">HPU229334_02560</name>
    <name evidence="1" type="ORF">HPU229336_08030</name>
</gene>
<evidence type="ECO:0000313" key="1">
    <source>
        <dbReference type="EMBL" id="KPH51342.1"/>
    </source>
</evidence>
<dbReference type="Proteomes" id="UP000037997">
    <property type="component" value="Unassembled WGS sequence"/>
</dbReference>
<accession>A0A0N1E7U0</accession>
<sequence length="167" mass="19189">MVPHFNRRKLLVFLFVVLVGGCMKAPSNLEQTIPKIIFFSTKDFKFYDTGFIKTYANGDISLEIFNVGHLLLRFLVFQDRICINQQCYAKASAVRQFFGNDAMRGIDFSEILQGREIFGGKNKENLKNGYEQKLQIGSSKIVYQVTDKQIYFKENTSGFTLIVTELN</sequence>
<evidence type="ECO:0000313" key="3">
    <source>
        <dbReference type="Proteomes" id="UP000037800"/>
    </source>
</evidence>
<dbReference type="EMBL" id="JNUR01000006">
    <property type="protein sequence ID" value="KPH51342.1"/>
    <property type="molecule type" value="Genomic_DNA"/>
</dbReference>
<evidence type="ECO:0000313" key="2">
    <source>
        <dbReference type="EMBL" id="KPH56291.1"/>
    </source>
</evidence>